<evidence type="ECO:0000313" key="1">
    <source>
        <dbReference type="EMBL" id="RLP78203.1"/>
    </source>
</evidence>
<comment type="caution">
    <text evidence="1">The sequence shown here is derived from an EMBL/GenBank/DDBJ whole genome shotgun (WGS) entry which is preliminary data.</text>
</comment>
<name>A0A3L7ACW4_9HYPH</name>
<gene>
    <name evidence="1" type="ORF">D9R14_12515</name>
</gene>
<dbReference type="OrthoDB" id="5437169at2"/>
<dbReference type="PIRSF" id="PIRSF034585">
    <property type="entry name" value="SrfB"/>
    <property type="match status" value="1"/>
</dbReference>
<reference evidence="1 2" key="1">
    <citation type="submission" date="2018-10" db="EMBL/GenBank/DDBJ databases">
        <title>Xanthobacter tagetidis genome sequencing and assembly.</title>
        <authorList>
            <person name="Maclea K.S."/>
            <person name="Goen A.E."/>
            <person name="Fatima S.A."/>
        </authorList>
    </citation>
    <scope>NUCLEOTIDE SEQUENCE [LARGE SCALE GENOMIC DNA]</scope>
    <source>
        <strain evidence="1 2">ATCC 700314</strain>
    </source>
</reference>
<dbReference type="AlphaFoldDB" id="A0A3L7ACW4"/>
<evidence type="ECO:0000313" key="2">
    <source>
        <dbReference type="Proteomes" id="UP000269692"/>
    </source>
</evidence>
<dbReference type="RefSeq" id="WP_121623669.1">
    <property type="nucleotide sequence ID" value="NZ_JACIIW010000009.1"/>
</dbReference>
<dbReference type="EMBL" id="RCTF01000009">
    <property type="protein sequence ID" value="RLP78203.1"/>
    <property type="molecule type" value="Genomic_DNA"/>
</dbReference>
<protein>
    <submittedName>
        <fullName evidence="1">Virulence protein SrfB</fullName>
    </submittedName>
</protein>
<keyword evidence="2" id="KW-1185">Reference proteome</keyword>
<organism evidence="1 2">
    <name type="scientific">Xanthobacter tagetidis</name>
    <dbReference type="NCBI Taxonomy" id="60216"/>
    <lineage>
        <taxon>Bacteria</taxon>
        <taxon>Pseudomonadati</taxon>
        <taxon>Pseudomonadota</taxon>
        <taxon>Alphaproteobacteria</taxon>
        <taxon>Hyphomicrobiales</taxon>
        <taxon>Xanthobacteraceae</taxon>
        <taxon>Xanthobacter</taxon>
    </lineage>
</organism>
<accession>A0A3L7ACW4</accession>
<proteinExistence type="predicted"/>
<dbReference type="Proteomes" id="UP000269692">
    <property type="component" value="Unassembled WGS sequence"/>
</dbReference>
<dbReference type="InterPro" id="IPR009216">
    <property type="entry name" value="Virulence_factor_SrfB"/>
</dbReference>
<dbReference type="Pfam" id="PF07520">
    <property type="entry name" value="SrfB"/>
    <property type="match status" value="1"/>
</dbReference>
<sequence length="1033" mass="116449">MYAKLVDFGPTIRLVPNSGIQFVEYGFNIDQVVRFSRRFIEREVGHSDGESTYELITAWDEANPSRAYDGPELPADHTYTIDERKALEVFSEKWVPVPMLRIKSRAGGVEALDHGPTNWARVRVVEAPERGPGSAISHRVIFAFDTELMERRQNRPYTAPSREDASNDHEFRFAYSFADIAWFLGAPIPGDEGRMLAGFQDWVPAWLSEMFREFKQALNPDRPLRASDFPHALEDCARYLAFLELLSITVKPRIMRLVDTVSANPVIKPVSVDLILDVGNSRTCGILIESHPNDDSVDLNNSLVLGLRDLSEPERTYTEPFESHIEFSEARFGRQHLSVRSARARAFFWPSPVRVGPEAARFRQGAQGNEASTGLSSPKRYLCDVKAVNQEWRFPERDYAADGTSPLIDRALRQFVNLKGDVIEQLEIDRKRYGFPMSADDRLGATRLSFSRSSLFTFMVAEILCHALSMINNPAVREQRKTKDSPRKLRRIIMTLPPAISVQEQRLMRSRAEGAVKLIWKLMGWWDDPPPGLVLPEVHVSWDEASCVQFVYLYGEITGKLGGSTEALMRLMGKKRPFSEPEQQPAPAAVPEPSVRIASIDVGGGTSDLMITTYYLEGRAIKPTQNFREGFRTAGDDILKGVVERLVLPAIQTRLAETGHPDPRGFLLERFGGDRANMAEQEKHLRRQFVLRVLEPIALKILSEAEQRGAQTDVPPGPRPLTDFFAGATNKTARLALPPRRITDFIDLPAREQGATDFAVADCLFQHDDAIIAQVVHSVLDHVVNNMCEAINELDCDVLLLSGRPSRLPAVVDLIVNKLAIRPERVIPLHLYKTGGWFPFRSSDNRRIGDPKTTTAVGGMLCALAESQITNFTIFTARLGLRSTAKYIGEMERDGRLLNSKLYFRDIDLDQRRGSAGQRATFAYYAPMWLGYRQLPLERWIASPLYRLRMRPGLDVARVSRPIEIVLERNGDDQRDEEIPDAVLRAESMKEEFRIESAFDAKGVDVRAKMELVLNTLNSDQGYWLDTGILSVG</sequence>